<dbReference type="EMBL" id="JADNYJ010000047">
    <property type="protein sequence ID" value="KAF8900455.1"/>
    <property type="molecule type" value="Genomic_DNA"/>
</dbReference>
<evidence type="ECO:0000256" key="2">
    <source>
        <dbReference type="SAM" id="MobiDB-lite"/>
    </source>
</evidence>
<organism evidence="3 4">
    <name type="scientific">Gymnopilus junonius</name>
    <name type="common">Spectacular rustgill mushroom</name>
    <name type="synonym">Gymnopilus spectabilis subsp. junonius</name>
    <dbReference type="NCBI Taxonomy" id="109634"/>
    <lineage>
        <taxon>Eukaryota</taxon>
        <taxon>Fungi</taxon>
        <taxon>Dikarya</taxon>
        <taxon>Basidiomycota</taxon>
        <taxon>Agaricomycotina</taxon>
        <taxon>Agaricomycetes</taxon>
        <taxon>Agaricomycetidae</taxon>
        <taxon>Agaricales</taxon>
        <taxon>Agaricineae</taxon>
        <taxon>Hymenogastraceae</taxon>
        <taxon>Gymnopilus</taxon>
    </lineage>
</organism>
<protein>
    <submittedName>
        <fullName evidence="3">Uncharacterized protein</fullName>
    </submittedName>
</protein>
<dbReference type="Proteomes" id="UP000724874">
    <property type="component" value="Unassembled WGS sequence"/>
</dbReference>
<feature type="region of interest" description="Disordered" evidence="2">
    <location>
        <begin position="84"/>
        <end position="104"/>
    </location>
</feature>
<feature type="region of interest" description="Disordered" evidence="2">
    <location>
        <begin position="574"/>
        <end position="604"/>
    </location>
</feature>
<accession>A0A9P5TMZ6</accession>
<keyword evidence="4" id="KW-1185">Reference proteome</keyword>
<keyword evidence="1" id="KW-0175">Coiled coil</keyword>
<feature type="region of interest" description="Disordered" evidence="2">
    <location>
        <begin position="255"/>
        <end position="323"/>
    </location>
</feature>
<gene>
    <name evidence="3" type="ORF">CPB84DRAFT_1778961</name>
</gene>
<reference evidence="3" key="1">
    <citation type="submission" date="2020-11" db="EMBL/GenBank/DDBJ databases">
        <authorList>
            <consortium name="DOE Joint Genome Institute"/>
            <person name="Ahrendt S."/>
            <person name="Riley R."/>
            <person name="Andreopoulos W."/>
            <person name="LaButti K."/>
            <person name="Pangilinan J."/>
            <person name="Ruiz-duenas F.J."/>
            <person name="Barrasa J.M."/>
            <person name="Sanchez-Garcia M."/>
            <person name="Camarero S."/>
            <person name="Miyauchi S."/>
            <person name="Serrano A."/>
            <person name="Linde D."/>
            <person name="Babiker R."/>
            <person name="Drula E."/>
            <person name="Ayuso-Fernandez I."/>
            <person name="Pacheco R."/>
            <person name="Padilla G."/>
            <person name="Ferreira P."/>
            <person name="Barriuso J."/>
            <person name="Kellner H."/>
            <person name="Castanera R."/>
            <person name="Alfaro M."/>
            <person name="Ramirez L."/>
            <person name="Pisabarro A.G."/>
            <person name="Kuo A."/>
            <person name="Tritt A."/>
            <person name="Lipzen A."/>
            <person name="He G."/>
            <person name="Yan M."/>
            <person name="Ng V."/>
            <person name="Cullen D."/>
            <person name="Martin F."/>
            <person name="Rosso M.-N."/>
            <person name="Henrissat B."/>
            <person name="Hibbett D."/>
            <person name="Martinez A.T."/>
            <person name="Grigoriev I.V."/>
        </authorList>
    </citation>
    <scope>NUCLEOTIDE SEQUENCE</scope>
    <source>
        <strain evidence="3">AH 44721</strain>
    </source>
</reference>
<sequence length="604" mass="66262">MTCTTQNSSGLTLPVDHGCGPTDLFALPSIEQMELPELMMKNRFHTVIETAQVNNSLLKEIAELKAELQRLKANEGCIHPFSTDRQESLKDSISPSDSMSHLARTPTPSVVHAASHFPGRPATRPNHLPESVLWNYSDLKNDPDVVLDPSNPNRPPMQAVIRKEDGQLIDSGLYTAIRTSGRTIIENELFPLLPKDKSSRNRPKTMKFFKDTFRDAWNKVVRVYEAEQPLLALCSNNWKAEHMLSNILANIQQNDTRNKSKGGKKGSADLKDVQESHTGGKRARTGSSADQLATLPPKKPKSNKPSDGATVPGPSAQSTNPPVSTAMVNSLLHLNREAATSSSAEKPSSGGIDVDFIIVGMSYDDLGEFPQLQIAQDLLNSMKACPNFRPSDPNDTTIDEDNKGVSWGHYQFTAGSMTCSSVMKSWEDIGSTTTACKLIAAAIRTCKVARYVCEKLQVTTASYISDTYLERVIETLWDLWKQAGAPTVTTTTQTSMPPESSGVLNPAKASHEADAASEPPKLATAHVLSSEELKERLESLVKEDLKRWIDEHKVVVKPTNKLRSKEDLISAILDDPTCQKPSQADVDTMKAARSSKRKPPAKRS</sequence>
<feature type="compositionally biased region" description="Basic and acidic residues" evidence="2">
    <location>
        <begin position="266"/>
        <end position="275"/>
    </location>
</feature>
<feature type="region of interest" description="Disordered" evidence="2">
    <location>
        <begin position="489"/>
        <end position="521"/>
    </location>
</feature>
<comment type="caution">
    <text evidence="3">The sequence shown here is derived from an EMBL/GenBank/DDBJ whole genome shotgun (WGS) entry which is preliminary data.</text>
</comment>
<evidence type="ECO:0000313" key="3">
    <source>
        <dbReference type="EMBL" id="KAF8900455.1"/>
    </source>
</evidence>
<evidence type="ECO:0000256" key="1">
    <source>
        <dbReference type="SAM" id="Coils"/>
    </source>
</evidence>
<feature type="compositionally biased region" description="Basic residues" evidence="2">
    <location>
        <begin position="593"/>
        <end position="604"/>
    </location>
</feature>
<name>A0A9P5TMZ6_GYMJU</name>
<proteinExistence type="predicted"/>
<dbReference type="OrthoDB" id="3227833at2759"/>
<dbReference type="AlphaFoldDB" id="A0A9P5TMZ6"/>
<feature type="coiled-coil region" evidence="1">
    <location>
        <begin position="47"/>
        <end position="74"/>
    </location>
</feature>
<evidence type="ECO:0000313" key="4">
    <source>
        <dbReference type="Proteomes" id="UP000724874"/>
    </source>
</evidence>